<dbReference type="InterPro" id="IPR035965">
    <property type="entry name" value="PAS-like_dom_sf"/>
</dbReference>
<dbReference type="PANTHER" id="PTHR43047:SF72">
    <property type="entry name" value="OSMOSENSING HISTIDINE PROTEIN KINASE SLN1"/>
    <property type="match status" value="1"/>
</dbReference>
<name>A0A917BZI1_9PROT</name>
<dbReference type="GO" id="GO:0009927">
    <property type="term" value="F:histidine phosphotransfer kinase activity"/>
    <property type="evidence" value="ECO:0007669"/>
    <property type="project" value="TreeGrafter"/>
</dbReference>
<dbReference type="Proteomes" id="UP000632498">
    <property type="component" value="Unassembled WGS sequence"/>
</dbReference>
<sequence>MEKQNDRNIRSVMERGPAVMYHCARYWDDAVDYITPNITPLLGWDVAEFSENPMFRREIIHPDDLPHVLSKIPALFETGQQKHEYRMRKKDGTYLWVLDDMRALTTEAGDYDGLVGYLTDITELKAAEQSLRKSELRHRAIFETVLEGIITIDSGGIVKDLNPAAEKMFGYSKEMVVGQNVSMLMPEPYASQHDEYLARYLETGEAHVMGVGRTVMGKRADGQTFEMHLSVSLLKLPEGTFFVGAVRDVSQRIRAERALRISKERLKMSQQFAKMGTWDWHIDEDRLFWSEQMFHLYGLKDDGVEERRERFEDWVLEEDLHILTDAIRKCLRDASEMKCEYRVKLPSGDVRWVREQGNVVRDESGHATRMLGVTQDISAEKHYAEELKAARIAADTANKAKSEFLSRMSHELRTPLNAILGFAQLLGMSTKHPLGDRQKRQVNQIVSAGHHLMDLINEILDLARIEAGRLHLTIEAVDVQGVLDDCLDLSENVAEECDVSFNIDCPVGLTVNVDRTRCKQVLLNLFSNAIKYNRPGHFVDVRVFEIGGDMAEFRISDHGNGIPVEKQNHLFKPFDRLGAEASGIEGTGIGLTLTKQLVEAMGGTIGFNSIVGEGTTFWVQLPISRLGKNHE</sequence>
<dbReference type="InterPro" id="IPR000014">
    <property type="entry name" value="PAS"/>
</dbReference>
<evidence type="ECO:0000256" key="4">
    <source>
        <dbReference type="ARBA" id="ARBA00022679"/>
    </source>
</evidence>
<evidence type="ECO:0000256" key="6">
    <source>
        <dbReference type="ARBA" id="ARBA00022777"/>
    </source>
</evidence>
<evidence type="ECO:0000256" key="7">
    <source>
        <dbReference type="ARBA" id="ARBA00022840"/>
    </source>
</evidence>
<dbReference type="InterPro" id="IPR013655">
    <property type="entry name" value="PAS_fold_3"/>
</dbReference>
<dbReference type="SMART" id="SM00388">
    <property type="entry name" value="HisKA"/>
    <property type="match status" value="1"/>
</dbReference>
<dbReference type="InterPro" id="IPR005467">
    <property type="entry name" value="His_kinase_dom"/>
</dbReference>
<dbReference type="InterPro" id="IPR013767">
    <property type="entry name" value="PAS_fold"/>
</dbReference>
<dbReference type="SUPFAM" id="SSF47384">
    <property type="entry name" value="Homodimeric domain of signal transducing histidine kinase"/>
    <property type="match status" value="1"/>
</dbReference>
<keyword evidence="6" id="KW-0418">Kinase</keyword>
<dbReference type="GO" id="GO:0000155">
    <property type="term" value="F:phosphorelay sensor kinase activity"/>
    <property type="evidence" value="ECO:0007669"/>
    <property type="project" value="InterPro"/>
</dbReference>
<dbReference type="InterPro" id="IPR000700">
    <property type="entry name" value="PAS-assoc_C"/>
</dbReference>
<dbReference type="PROSITE" id="PS50112">
    <property type="entry name" value="PAS"/>
    <property type="match status" value="2"/>
</dbReference>
<dbReference type="SUPFAM" id="SSF55785">
    <property type="entry name" value="PYP-like sensor domain (PAS domain)"/>
    <property type="match status" value="3"/>
</dbReference>
<dbReference type="Gene3D" id="1.10.287.130">
    <property type="match status" value="1"/>
</dbReference>
<dbReference type="Pfam" id="PF00989">
    <property type="entry name" value="PAS"/>
    <property type="match status" value="1"/>
</dbReference>
<dbReference type="AlphaFoldDB" id="A0A917BZI1"/>
<dbReference type="Gene3D" id="3.30.450.20">
    <property type="entry name" value="PAS domain"/>
    <property type="match status" value="3"/>
</dbReference>
<feature type="domain" description="PAS" evidence="11">
    <location>
        <begin position="134"/>
        <end position="204"/>
    </location>
</feature>
<dbReference type="SMART" id="SM00086">
    <property type="entry name" value="PAC"/>
    <property type="match status" value="3"/>
</dbReference>
<feature type="domain" description="PAC" evidence="12">
    <location>
        <begin position="337"/>
        <end position="389"/>
    </location>
</feature>
<dbReference type="GO" id="GO:0006355">
    <property type="term" value="P:regulation of DNA-templated transcription"/>
    <property type="evidence" value="ECO:0007669"/>
    <property type="project" value="InterPro"/>
</dbReference>
<evidence type="ECO:0000259" key="10">
    <source>
        <dbReference type="PROSITE" id="PS50109"/>
    </source>
</evidence>
<feature type="domain" description="PAS" evidence="11">
    <location>
        <begin position="33"/>
        <end position="79"/>
    </location>
</feature>
<evidence type="ECO:0000313" key="13">
    <source>
        <dbReference type="EMBL" id="GGF62618.1"/>
    </source>
</evidence>
<dbReference type="Pfam" id="PF02518">
    <property type="entry name" value="HATPase_c"/>
    <property type="match status" value="1"/>
</dbReference>
<dbReference type="InterPro" id="IPR001610">
    <property type="entry name" value="PAC"/>
</dbReference>
<protein>
    <recommendedName>
        <fullName evidence="9">Sensor protein FixL</fullName>
        <ecNumber evidence="2">2.7.13.3</ecNumber>
    </recommendedName>
</protein>
<dbReference type="NCBIfam" id="TIGR00229">
    <property type="entry name" value="sensory_box"/>
    <property type="match status" value="3"/>
</dbReference>
<organism evidence="13 14">
    <name type="scientific">Terasakiella brassicae</name>
    <dbReference type="NCBI Taxonomy" id="1634917"/>
    <lineage>
        <taxon>Bacteria</taxon>
        <taxon>Pseudomonadati</taxon>
        <taxon>Pseudomonadota</taxon>
        <taxon>Alphaproteobacteria</taxon>
        <taxon>Rhodospirillales</taxon>
        <taxon>Terasakiellaceae</taxon>
        <taxon>Terasakiella</taxon>
    </lineage>
</organism>
<evidence type="ECO:0000256" key="9">
    <source>
        <dbReference type="ARBA" id="ARBA00070616"/>
    </source>
</evidence>
<evidence type="ECO:0000259" key="12">
    <source>
        <dbReference type="PROSITE" id="PS50113"/>
    </source>
</evidence>
<dbReference type="Gene3D" id="3.30.565.10">
    <property type="entry name" value="Histidine kinase-like ATPase, C-terminal domain"/>
    <property type="match status" value="1"/>
</dbReference>
<evidence type="ECO:0000256" key="1">
    <source>
        <dbReference type="ARBA" id="ARBA00000085"/>
    </source>
</evidence>
<keyword evidence="7" id="KW-0067">ATP-binding</keyword>
<reference evidence="13" key="1">
    <citation type="journal article" date="2014" name="Int. J. Syst. Evol. Microbiol.">
        <title>Complete genome sequence of Corynebacterium casei LMG S-19264T (=DSM 44701T), isolated from a smear-ripened cheese.</title>
        <authorList>
            <consortium name="US DOE Joint Genome Institute (JGI-PGF)"/>
            <person name="Walter F."/>
            <person name="Albersmeier A."/>
            <person name="Kalinowski J."/>
            <person name="Ruckert C."/>
        </authorList>
    </citation>
    <scope>NUCLEOTIDE SEQUENCE</scope>
    <source>
        <strain evidence="13">CGMCC 1.15254</strain>
    </source>
</reference>
<comment type="function">
    <text evidence="8">Putative oxygen sensor; modulates the activity of FixJ, a transcriptional activator of nitrogen fixation fixK gene. FixL probably acts as a kinase that phosphorylates FixJ.</text>
</comment>
<comment type="catalytic activity">
    <reaction evidence="1">
        <text>ATP + protein L-histidine = ADP + protein N-phospho-L-histidine.</text>
        <dbReference type="EC" id="2.7.13.3"/>
    </reaction>
</comment>
<dbReference type="InterPro" id="IPR036097">
    <property type="entry name" value="HisK_dim/P_sf"/>
</dbReference>
<accession>A0A917BZI1</accession>
<dbReference type="Pfam" id="PF08447">
    <property type="entry name" value="PAS_3"/>
    <property type="match status" value="2"/>
</dbReference>
<proteinExistence type="predicted"/>
<dbReference type="PROSITE" id="PS50109">
    <property type="entry name" value="HIS_KIN"/>
    <property type="match status" value="1"/>
</dbReference>
<feature type="domain" description="PAC" evidence="12">
    <location>
        <begin position="81"/>
        <end position="133"/>
    </location>
</feature>
<evidence type="ECO:0000256" key="2">
    <source>
        <dbReference type="ARBA" id="ARBA00012438"/>
    </source>
</evidence>
<feature type="domain" description="Histidine kinase" evidence="10">
    <location>
        <begin position="407"/>
        <end position="625"/>
    </location>
</feature>
<dbReference type="RefSeq" id="WP_188663581.1">
    <property type="nucleotide sequence ID" value="NZ_BMHV01000009.1"/>
</dbReference>
<keyword evidence="14" id="KW-1185">Reference proteome</keyword>
<dbReference type="InterPro" id="IPR003594">
    <property type="entry name" value="HATPase_dom"/>
</dbReference>
<gene>
    <name evidence="13" type="ORF">GCM10011332_15600</name>
</gene>
<dbReference type="SMART" id="SM00387">
    <property type="entry name" value="HATPase_c"/>
    <property type="match status" value="1"/>
</dbReference>
<dbReference type="GO" id="GO:0005524">
    <property type="term" value="F:ATP binding"/>
    <property type="evidence" value="ECO:0007669"/>
    <property type="project" value="UniProtKB-KW"/>
</dbReference>
<comment type="caution">
    <text evidence="13">The sequence shown here is derived from an EMBL/GenBank/DDBJ whole genome shotgun (WGS) entry which is preliminary data.</text>
</comment>
<dbReference type="GO" id="GO:0005886">
    <property type="term" value="C:plasma membrane"/>
    <property type="evidence" value="ECO:0007669"/>
    <property type="project" value="TreeGrafter"/>
</dbReference>
<dbReference type="EMBL" id="BMHV01000009">
    <property type="protein sequence ID" value="GGF62618.1"/>
    <property type="molecule type" value="Genomic_DNA"/>
</dbReference>
<evidence type="ECO:0000256" key="8">
    <source>
        <dbReference type="ARBA" id="ARBA00059827"/>
    </source>
</evidence>
<dbReference type="CDD" id="cd00130">
    <property type="entry name" value="PAS"/>
    <property type="match status" value="3"/>
</dbReference>
<dbReference type="SUPFAM" id="SSF55874">
    <property type="entry name" value="ATPase domain of HSP90 chaperone/DNA topoisomerase II/histidine kinase"/>
    <property type="match status" value="1"/>
</dbReference>
<keyword evidence="3" id="KW-0597">Phosphoprotein</keyword>
<dbReference type="PROSITE" id="PS50113">
    <property type="entry name" value="PAC"/>
    <property type="match status" value="2"/>
</dbReference>
<dbReference type="FunFam" id="3.30.565.10:FF:000006">
    <property type="entry name" value="Sensor histidine kinase WalK"/>
    <property type="match status" value="1"/>
</dbReference>
<dbReference type="SMART" id="SM00091">
    <property type="entry name" value="PAS"/>
    <property type="match status" value="3"/>
</dbReference>
<evidence type="ECO:0000313" key="14">
    <source>
        <dbReference type="Proteomes" id="UP000632498"/>
    </source>
</evidence>
<evidence type="ECO:0000256" key="5">
    <source>
        <dbReference type="ARBA" id="ARBA00022741"/>
    </source>
</evidence>
<dbReference type="PRINTS" id="PR00344">
    <property type="entry name" value="BCTRLSENSOR"/>
</dbReference>
<keyword evidence="4" id="KW-0808">Transferase</keyword>
<dbReference type="EC" id="2.7.13.3" evidence="2"/>
<reference evidence="13" key="2">
    <citation type="submission" date="2020-09" db="EMBL/GenBank/DDBJ databases">
        <authorList>
            <person name="Sun Q."/>
            <person name="Zhou Y."/>
        </authorList>
    </citation>
    <scope>NUCLEOTIDE SEQUENCE</scope>
    <source>
        <strain evidence="13">CGMCC 1.15254</strain>
    </source>
</reference>
<keyword evidence="5" id="KW-0547">Nucleotide-binding</keyword>
<dbReference type="Pfam" id="PF00512">
    <property type="entry name" value="HisKA"/>
    <property type="match status" value="1"/>
</dbReference>
<dbReference type="InterPro" id="IPR004358">
    <property type="entry name" value="Sig_transdc_His_kin-like_C"/>
</dbReference>
<dbReference type="InterPro" id="IPR003661">
    <property type="entry name" value="HisK_dim/P_dom"/>
</dbReference>
<evidence type="ECO:0000256" key="3">
    <source>
        <dbReference type="ARBA" id="ARBA00022553"/>
    </source>
</evidence>
<dbReference type="FunFam" id="3.30.450.20:FF:000060">
    <property type="entry name" value="Sensor protein FixL"/>
    <property type="match status" value="1"/>
</dbReference>
<dbReference type="CDD" id="cd00082">
    <property type="entry name" value="HisKA"/>
    <property type="match status" value="1"/>
</dbReference>
<evidence type="ECO:0000259" key="11">
    <source>
        <dbReference type="PROSITE" id="PS50112"/>
    </source>
</evidence>
<dbReference type="InterPro" id="IPR036890">
    <property type="entry name" value="HATPase_C_sf"/>
</dbReference>
<dbReference type="PANTHER" id="PTHR43047">
    <property type="entry name" value="TWO-COMPONENT HISTIDINE PROTEIN KINASE"/>
    <property type="match status" value="1"/>
</dbReference>